<dbReference type="AlphaFoldDB" id="A0A438GPH3"/>
<name>A0A438GPH3_VITVI</name>
<protein>
    <submittedName>
        <fullName evidence="1">Uncharacterized protein</fullName>
    </submittedName>
</protein>
<sequence length="350" mass="37376">MQGESSSWLQMRKGCEVRDEGGGVSCAEARVREPQFEFHNRGSDVQVACGNGLRTVDNVRGRPAVTPTAGSSASGPGLKSGCWVSLKGTSGPAHSGPFGEPVPSRAPSEFVGNNAGLEQELLAVGDVGDKVSSLGRLKLTDEALLDEASRYPLHLKLLILSLGLGVSSPSTPFLGPDVVVLGKEGVSNGMCGAAEGARSRALLREERLEVFLACERWNLTPRAASGSASGSELAIVPFGVDLESPLAETMALQLEEGEGEEGWSSSYLAKFSRCMGMPTEGFEEEILYLLRRMRGRIEQKSQDWEYRKTKSSASKSNRELKRLEWTVSYKRARVATNAGKFGGASGSGCK</sequence>
<evidence type="ECO:0000313" key="2">
    <source>
        <dbReference type="Proteomes" id="UP000288805"/>
    </source>
</evidence>
<evidence type="ECO:0000313" key="1">
    <source>
        <dbReference type="EMBL" id="RVW74116.1"/>
    </source>
</evidence>
<comment type="caution">
    <text evidence="1">The sequence shown here is derived from an EMBL/GenBank/DDBJ whole genome shotgun (WGS) entry which is preliminary data.</text>
</comment>
<dbReference type="EMBL" id="QGNW01000376">
    <property type="protein sequence ID" value="RVW74116.1"/>
    <property type="molecule type" value="Genomic_DNA"/>
</dbReference>
<proteinExistence type="predicted"/>
<reference evidence="1 2" key="1">
    <citation type="journal article" date="2018" name="PLoS Genet.">
        <title>Population sequencing reveals clonal diversity and ancestral inbreeding in the grapevine cultivar Chardonnay.</title>
        <authorList>
            <person name="Roach M.J."/>
            <person name="Johnson D.L."/>
            <person name="Bohlmann J."/>
            <person name="van Vuuren H.J."/>
            <person name="Jones S.J."/>
            <person name="Pretorius I.S."/>
            <person name="Schmidt S.A."/>
            <person name="Borneman A.R."/>
        </authorList>
    </citation>
    <scope>NUCLEOTIDE SEQUENCE [LARGE SCALE GENOMIC DNA]</scope>
    <source>
        <strain evidence="2">cv. Chardonnay</strain>
        <tissue evidence="1">Leaf</tissue>
    </source>
</reference>
<organism evidence="1 2">
    <name type="scientific">Vitis vinifera</name>
    <name type="common">Grape</name>
    <dbReference type="NCBI Taxonomy" id="29760"/>
    <lineage>
        <taxon>Eukaryota</taxon>
        <taxon>Viridiplantae</taxon>
        <taxon>Streptophyta</taxon>
        <taxon>Embryophyta</taxon>
        <taxon>Tracheophyta</taxon>
        <taxon>Spermatophyta</taxon>
        <taxon>Magnoliopsida</taxon>
        <taxon>eudicotyledons</taxon>
        <taxon>Gunneridae</taxon>
        <taxon>Pentapetalae</taxon>
        <taxon>rosids</taxon>
        <taxon>Vitales</taxon>
        <taxon>Vitaceae</taxon>
        <taxon>Viteae</taxon>
        <taxon>Vitis</taxon>
    </lineage>
</organism>
<gene>
    <name evidence="1" type="ORF">CK203_052213</name>
</gene>
<accession>A0A438GPH3</accession>
<dbReference type="Proteomes" id="UP000288805">
    <property type="component" value="Unassembled WGS sequence"/>
</dbReference>